<evidence type="ECO:0000256" key="1">
    <source>
        <dbReference type="ARBA" id="ARBA00004613"/>
    </source>
</evidence>
<keyword evidence="7" id="KW-1185">Reference proteome</keyword>
<dbReference type="EMBL" id="LZPO01055484">
    <property type="protein sequence ID" value="OBS71791.1"/>
    <property type="molecule type" value="Genomic_DNA"/>
</dbReference>
<dbReference type="SUPFAM" id="SSF47266">
    <property type="entry name" value="4-helical cytokines"/>
    <property type="match status" value="1"/>
</dbReference>
<accession>A0A1A6H086</accession>
<dbReference type="Pfam" id="PF00103">
    <property type="entry name" value="Hormone_1"/>
    <property type="match status" value="1"/>
</dbReference>
<keyword evidence="4" id="KW-0479">Metal-binding</keyword>
<name>A0A1A6H086_NEOLE</name>
<dbReference type="Proteomes" id="UP000092124">
    <property type="component" value="Unassembled WGS sequence"/>
</dbReference>
<feature type="binding site" evidence="4">
    <location>
        <position position="42"/>
    </location>
    <ligand>
        <name>Zn(2+)</name>
        <dbReference type="ChEBI" id="CHEBI:29105"/>
    </ligand>
</feature>
<dbReference type="OrthoDB" id="9606615at2759"/>
<dbReference type="AlphaFoldDB" id="A0A1A6H086"/>
<dbReference type="PANTHER" id="PTHR11417">
    <property type="entry name" value="SOMATOTROPIN,PROLACTIN"/>
    <property type="match status" value="1"/>
</dbReference>
<proteinExistence type="inferred from homology"/>
<keyword evidence="3" id="KW-0964">Secreted</keyword>
<comment type="caution">
    <text evidence="6">The sequence shown here is derived from an EMBL/GenBank/DDBJ whole genome shotgun (WGS) entry which is preliminary data.</text>
</comment>
<dbReference type="InterPro" id="IPR001400">
    <property type="entry name" value="Somatotropin/Prolactin"/>
</dbReference>
<gene>
    <name evidence="6" type="ORF">A6R68_13632</name>
</gene>
<keyword evidence="5" id="KW-0732">Signal</keyword>
<dbReference type="STRING" id="56216.A0A1A6H086"/>
<comment type="similarity">
    <text evidence="2">Belongs to the somatotropin/prolactin family.</text>
</comment>
<dbReference type="GO" id="GO:0030879">
    <property type="term" value="P:mammary gland development"/>
    <property type="evidence" value="ECO:0007669"/>
    <property type="project" value="TreeGrafter"/>
</dbReference>
<dbReference type="GO" id="GO:0005615">
    <property type="term" value="C:extracellular space"/>
    <property type="evidence" value="ECO:0007669"/>
    <property type="project" value="TreeGrafter"/>
</dbReference>
<evidence type="ECO:0000256" key="5">
    <source>
        <dbReference type="SAM" id="SignalP"/>
    </source>
</evidence>
<dbReference type="GO" id="GO:0005148">
    <property type="term" value="F:prolactin receptor binding"/>
    <property type="evidence" value="ECO:0007669"/>
    <property type="project" value="TreeGrafter"/>
</dbReference>
<dbReference type="PANTHER" id="PTHR11417:SF31">
    <property type="entry name" value="GROWTH HORMONE D5-RELATED"/>
    <property type="match status" value="1"/>
</dbReference>
<feature type="non-terminal residue" evidence="6">
    <location>
        <position position="153"/>
    </location>
</feature>
<evidence type="ECO:0000256" key="2">
    <source>
        <dbReference type="ARBA" id="ARBA00008474"/>
    </source>
</evidence>
<dbReference type="GO" id="GO:1903489">
    <property type="term" value="P:positive regulation of lactation"/>
    <property type="evidence" value="ECO:0007669"/>
    <property type="project" value="TreeGrafter"/>
</dbReference>
<evidence type="ECO:0000256" key="4">
    <source>
        <dbReference type="PIRSR" id="PIRSR601400-1"/>
    </source>
</evidence>
<dbReference type="InterPro" id="IPR009079">
    <property type="entry name" value="4_helix_cytokine-like_core"/>
</dbReference>
<feature type="signal peptide" evidence="5">
    <location>
        <begin position="1"/>
        <end position="24"/>
    </location>
</feature>
<dbReference type="GO" id="GO:0046872">
    <property type="term" value="F:metal ion binding"/>
    <property type="evidence" value="ECO:0007669"/>
    <property type="project" value="UniProtKB-KW"/>
</dbReference>
<feature type="chain" id="PRO_5008346003" evidence="5">
    <location>
        <begin position="25"/>
        <end position="153"/>
    </location>
</feature>
<dbReference type="GO" id="GO:0005179">
    <property type="term" value="F:hormone activity"/>
    <property type="evidence" value="ECO:0007669"/>
    <property type="project" value="InterPro"/>
</dbReference>
<keyword evidence="4" id="KW-0862">Zinc</keyword>
<evidence type="ECO:0000313" key="6">
    <source>
        <dbReference type="EMBL" id="OBS71791.1"/>
    </source>
</evidence>
<sequence>MILNTVMCLLVLLTNLLLRENVSSKTLLSTEDLYHHVVEQAHTNYDMSADIYHEFNVNFAKERWLKDRVPSVCHTASNWTPETTKQVHETKTEDILKAVITISRAWDYPLIHLVLATTALPTASASNNMLQRTNDVKNGIIGLLEGLEIIFSR</sequence>
<evidence type="ECO:0000313" key="7">
    <source>
        <dbReference type="Proteomes" id="UP000092124"/>
    </source>
</evidence>
<reference evidence="6 7" key="1">
    <citation type="submission" date="2016-06" db="EMBL/GenBank/DDBJ databases">
        <title>The Draft Genome Sequence and Annotation of the Desert Woodrat Neotoma lepida.</title>
        <authorList>
            <person name="Campbell M."/>
            <person name="Oakeson K.F."/>
            <person name="Yandell M."/>
            <person name="Halpert J.R."/>
            <person name="Dearing D."/>
        </authorList>
    </citation>
    <scope>NUCLEOTIDE SEQUENCE [LARGE SCALE GENOMIC DNA]</scope>
    <source>
        <strain evidence="6">417</strain>
        <tissue evidence="6">Liver</tissue>
    </source>
</reference>
<dbReference type="GO" id="GO:0031667">
    <property type="term" value="P:response to nutrient levels"/>
    <property type="evidence" value="ECO:0007669"/>
    <property type="project" value="TreeGrafter"/>
</dbReference>
<evidence type="ECO:0000256" key="3">
    <source>
        <dbReference type="ARBA" id="ARBA00022525"/>
    </source>
</evidence>
<dbReference type="GO" id="GO:0008284">
    <property type="term" value="P:positive regulation of cell population proliferation"/>
    <property type="evidence" value="ECO:0007669"/>
    <property type="project" value="TreeGrafter"/>
</dbReference>
<dbReference type="GO" id="GO:0007565">
    <property type="term" value="P:female pregnancy"/>
    <property type="evidence" value="ECO:0007669"/>
    <property type="project" value="TreeGrafter"/>
</dbReference>
<dbReference type="GO" id="GO:0046427">
    <property type="term" value="P:positive regulation of receptor signaling pathway via JAK-STAT"/>
    <property type="evidence" value="ECO:0007669"/>
    <property type="project" value="TreeGrafter"/>
</dbReference>
<protein>
    <submittedName>
        <fullName evidence="6">Uncharacterized protein</fullName>
    </submittedName>
</protein>
<organism evidence="6 7">
    <name type="scientific">Neotoma lepida</name>
    <name type="common">Desert woodrat</name>
    <dbReference type="NCBI Taxonomy" id="56216"/>
    <lineage>
        <taxon>Eukaryota</taxon>
        <taxon>Metazoa</taxon>
        <taxon>Chordata</taxon>
        <taxon>Craniata</taxon>
        <taxon>Vertebrata</taxon>
        <taxon>Euteleostomi</taxon>
        <taxon>Mammalia</taxon>
        <taxon>Eutheria</taxon>
        <taxon>Euarchontoglires</taxon>
        <taxon>Glires</taxon>
        <taxon>Rodentia</taxon>
        <taxon>Myomorpha</taxon>
        <taxon>Muroidea</taxon>
        <taxon>Cricetidae</taxon>
        <taxon>Neotominae</taxon>
        <taxon>Neotoma</taxon>
    </lineage>
</organism>
<comment type="subcellular location">
    <subcellularLocation>
        <location evidence="1">Secreted</location>
    </subcellularLocation>
</comment>
<dbReference type="Gene3D" id="1.20.1250.10">
    <property type="match status" value="1"/>
</dbReference>